<name>A0A066U3C2_9PSEU</name>
<organism evidence="2 3">
    <name type="scientific">Amycolatopsis rifamycinica</name>
    <dbReference type="NCBI Taxonomy" id="287986"/>
    <lineage>
        <taxon>Bacteria</taxon>
        <taxon>Bacillati</taxon>
        <taxon>Actinomycetota</taxon>
        <taxon>Actinomycetes</taxon>
        <taxon>Pseudonocardiales</taxon>
        <taxon>Pseudonocardiaceae</taxon>
        <taxon>Amycolatopsis</taxon>
    </lineage>
</organism>
<comment type="caution">
    <text evidence="2">The sequence shown here is derived from an EMBL/GenBank/DDBJ whole genome shotgun (WGS) entry which is preliminary data.</text>
</comment>
<keyword evidence="3" id="KW-1185">Reference proteome</keyword>
<sequence>MSATKTKSLLEQGGLRVSAGGCAAVVVVGFVAEAGWSAAQAGAPASAATAKAPPTIRVPVLLLFFMTFLTGRGMGRAFLVIPFRVLVRETR</sequence>
<protein>
    <submittedName>
        <fullName evidence="2">Uncharacterized protein</fullName>
    </submittedName>
</protein>
<evidence type="ECO:0000313" key="2">
    <source>
        <dbReference type="EMBL" id="KDN18683.1"/>
    </source>
</evidence>
<gene>
    <name evidence="2" type="ORF">DV20_29255</name>
</gene>
<evidence type="ECO:0000313" key="3">
    <source>
        <dbReference type="Proteomes" id="UP000027345"/>
    </source>
</evidence>
<feature type="transmembrane region" description="Helical" evidence="1">
    <location>
        <begin position="60"/>
        <end position="87"/>
    </location>
</feature>
<dbReference type="EMBL" id="JMQI01000062">
    <property type="protein sequence ID" value="KDN18683.1"/>
    <property type="molecule type" value="Genomic_DNA"/>
</dbReference>
<dbReference type="AlphaFoldDB" id="A0A066U3C2"/>
<dbReference type="Proteomes" id="UP000027345">
    <property type="component" value="Unassembled WGS sequence"/>
</dbReference>
<accession>A0A066U3C2</accession>
<keyword evidence="1" id="KW-0472">Membrane</keyword>
<reference evidence="2 3" key="1">
    <citation type="submission" date="2014-05" db="EMBL/GenBank/DDBJ databases">
        <title>Draft genome sequence of Amycolatopsis rifamycinica DSM 46095.</title>
        <authorList>
            <person name="Lal R."/>
            <person name="Saxena A."/>
            <person name="Kumari R."/>
            <person name="Mukherjee U."/>
            <person name="Singh P."/>
            <person name="Sangwan N."/>
            <person name="Mahato N.K."/>
        </authorList>
    </citation>
    <scope>NUCLEOTIDE SEQUENCE [LARGE SCALE GENOMIC DNA]</scope>
    <source>
        <strain evidence="2 3">DSM 46095</strain>
    </source>
</reference>
<keyword evidence="1" id="KW-0812">Transmembrane</keyword>
<proteinExistence type="predicted"/>
<evidence type="ECO:0000256" key="1">
    <source>
        <dbReference type="SAM" id="Phobius"/>
    </source>
</evidence>
<keyword evidence="1" id="KW-1133">Transmembrane helix</keyword>